<proteinExistence type="predicted"/>
<feature type="coiled-coil region" evidence="1">
    <location>
        <begin position="215"/>
        <end position="249"/>
    </location>
</feature>
<gene>
    <name evidence="3" type="ORF">Tco_1067989</name>
</gene>
<comment type="caution">
    <text evidence="3">The sequence shown here is derived from an EMBL/GenBank/DDBJ whole genome shotgun (WGS) entry which is preliminary data.</text>
</comment>
<reference evidence="3" key="2">
    <citation type="submission" date="2022-01" db="EMBL/GenBank/DDBJ databases">
        <authorList>
            <person name="Yamashiro T."/>
            <person name="Shiraishi A."/>
            <person name="Satake H."/>
            <person name="Nakayama K."/>
        </authorList>
    </citation>
    <scope>NUCLEOTIDE SEQUENCE</scope>
</reference>
<feature type="compositionally biased region" description="Basic and acidic residues" evidence="2">
    <location>
        <begin position="87"/>
        <end position="102"/>
    </location>
</feature>
<dbReference type="Proteomes" id="UP001151760">
    <property type="component" value="Unassembled WGS sequence"/>
</dbReference>
<reference evidence="3" key="1">
    <citation type="journal article" date="2022" name="Int. J. Mol. Sci.">
        <title>Draft Genome of Tanacetum Coccineum: Genomic Comparison of Closely Related Tanacetum-Family Plants.</title>
        <authorList>
            <person name="Yamashiro T."/>
            <person name="Shiraishi A."/>
            <person name="Nakayama K."/>
            <person name="Satake H."/>
        </authorList>
    </citation>
    <scope>NUCLEOTIDE SEQUENCE</scope>
</reference>
<name>A0ABQ5HGE0_9ASTR</name>
<sequence>MLQTFIINAGKRTSKIIRNGNLKLKDVIYSGGCSSLNASSVTKGASLEANLFTEGITLDASLVGKQSIVDSRTSSEQQLESNSSKNECNRLRNENKSSDNERNSAANDVDVDIRPSYDSDTVSEVHHDMFENVFTHRIQNHEQPKSIPNTYVVNENNSNIIFDIPNMDPDRGKEDHDAVDYEQQRDLFASLINNLKACKKDKTFDCENGKFDEYVQPLLKRKNELEKKNQELLKQINALDNRLQKAGQTDQTLRMLLPKKDNVQTGKQGLGSENKYDVETLVY</sequence>
<feature type="compositionally biased region" description="Polar residues" evidence="2">
    <location>
        <begin position="71"/>
        <end position="86"/>
    </location>
</feature>
<accession>A0ABQ5HGE0</accession>
<evidence type="ECO:0000256" key="1">
    <source>
        <dbReference type="SAM" id="Coils"/>
    </source>
</evidence>
<feature type="region of interest" description="Disordered" evidence="2">
    <location>
        <begin position="71"/>
        <end position="116"/>
    </location>
</feature>
<dbReference type="EMBL" id="BQNB010019532">
    <property type="protein sequence ID" value="GJT86272.1"/>
    <property type="molecule type" value="Genomic_DNA"/>
</dbReference>
<evidence type="ECO:0000313" key="3">
    <source>
        <dbReference type="EMBL" id="GJT86272.1"/>
    </source>
</evidence>
<evidence type="ECO:0000313" key="4">
    <source>
        <dbReference type="Proteomes" id="UP001151760"/>
    </source>
</evidence>
<keyword evidence="1" id="KW-0175">Coiled coil</keyword>
<organism evidence="3 4">
    <name type="scientific">Tanacetum coccineum</name>
    <dbReference type="NCBI Taxonomy" id="301880"/>
    <lineage>
        <taxon>Eukaryota</taxon>
        <taxon>Viridiplantae</taxon>
        <taxon>Streptophyta</taxon>
        <taxon>Embryophyta</taxon>
        <taxon>Tracheophyta</taxon>
        <taxon>Spermatophyta</taxon>
        <taxon>Magnoliopsida</taxon>
        <taxon>eudicotyledons</taxon>
        <taxon>Gunneridae</taxon>
        <taxon>Pentapetalae</taxon>
        <taxon>asterids</taxon>
        <taxon>campanulids</taxon>
        <taxon>Asterales</taxon>
        <taxon>Asteraceae</taxon>
        <taxon>Asteroideae</taxon>
        <taxon>Anthemideae</taxon>
        <taxon>Anthemidinae</taxon>
        <taxon>Tanacetum</taxon>
    </lineage>
</organism>
<keyword evidence="4" id="KW-1185">Reference proteome</keyword>
<evidence type="ECO:0000256" key="2">
    <source>
        <dbReference type="SAM" id="MobiDB-lite"/>
    </source>
</evidence>
<protein>
    <submittedName>
        <fullName evidence="3">Uncharacterized protein</fullName>
    </submittedName>
</protein>